<evidence type="ECO:0000256" key="2">
    <source>
        <dbReference type="ARBA" id="ARBA00008255"/>
    </source>
</evidence>
<dbReference type="Pfam" id="PF05128">
    <property type="entry name" value="DUF697"/>
    <property type="match status" value="1"/>
</dbReference>
<keyword evidence="7 8" id="KW-0472">Membrane</keyword>
<dbReference type="PANTHER" id="PTHR39342:SF1">
    <property type="entry name" value="UPF0283 MEMBRANE PROTEIN YCJF"/>
    <property type="match status" value="1"/>
</dbReference>
<protein>
    <submittedName>
        <fullName evidence="9">TIGR01620 family protein</fullName>
    </submittedName>
</protein>
<dbReference type="InterPro" id="IPR021147">
    <property type="entry name" value="DUF697"/>
</dbReference>
<dbReference type="InterPro" id="IPR006507">
    <property type="entry name" value="UPF0283"/>
</dbReference>
<organism evidence="9 10">
    <name type="scientific">Terrihabitans rhizophilus</name>
    <dbReference type="NCBI Taxonomy" id="3092662"/>
    <lineage>
        <taxon>Bacteria</taxon>
        <taxon>Pseudomonadati</taxon>
        <taxon>Pseudomonadota</taxon>
        <taxon>Alphaproteobacteria</taxon>
        <taxon>Hyphomicrobiales</taxon>
        <taxon>Terrihabitans</taxon>
    </lineage>
</organism>
<feature type="transmembrane region" description="Helical" evidence="8">
    <location>
        <begin position="57"/>
        <end position="78"/>
    </location>
</feature>
<comment type="similarity">
    <text evidence="2">Belongs to the UPF0283 family.</text>
</comment>
<gene>
    <name evidence="9" type="ORF">SCD90_13350</name>
</gene>
<evidence type="ECO:0000256" key="1">
    <source>
        <dbReference type="ARBA" id="ARBA00004429"/>
    </source>
</evidence>
<feature type="transmembrane region" description="Helical" evidence="8">
    <location>
        <begin position="90"/>
        <end position="110"/>
    </location>
</feature>
<accession>A0ABU4RQE4</accession>
<dbReference type="NCBIfam" id="TIGR01620">
    <property type="entry name" value="hyp_HI0043"/>
    <property type="match status" value="1"/>
</dbReference>
<keyword evidence="6 8" id="KW-1133">Transmembrane helix</keyword>
<dbReference type="Proteomes" id="UP001274321">
    <property type="component" value="Unassembled WGS sequence"/>
</dbReference>
<keyword evidence="5 8" id="KW-0812">Transmembrane</keyword>
<evidence type="ECO:0000313" key="10">
    <source>
        <dbReference type="Proteomes" id="UP001274321"/>
    </source>
</evidence>
<dbReference type="EMBL" id="JAXAFJ010000008">
    <property type="protein sequence ID" value="MDX6807052.1"/>
    <property type="molecule type" value="Genomic_DNA"/>
</dbReference>
<keyword evidence="10" id="KW-1185">Reference proteome</keyword>
<comment type="caution">
    <text evidence="9">The sequence shown here is derived from an EMBL/GenBank/DDBJ whole genome shotgun (WGS) entry which is preliminary data.</text>
</comment>
<evidence type="ECO:0000256" key="4">
    <source>
        <dbReference type="ARBA" id="ARBA00022519"/>
    </source>
</evidence>
<keyword evidence="4" id="KW-0997">Cell inner membrane</keyword>
<reference evidence="9 10" key="1">
    <citation type="submission" date="2023-11" db="EMBL/GenBank/DDBJ databases">
        <authorList>
            <person name="Bao R."/>
        </authorList>
    </citation>
    <scope>NUCLEOTIDE SEQUENCE [LARGE SCALE GENOMIC DNA]</scope>
    <source>
        <strain evidence="9 10">PJ23</strain>
    </source>
</reference>
<evidence type="ECO:0000256" key="8">
    <source>
        <dbReference type="SAM" id="Phobius"/>
    </source>
</evidence>
<evidence type="ECO:0000313" key="9">
    <source>
        <dbReference type="EMBL" id="MDX6807052.1"/>
    </source>
</evidence>
<evidence type="ECO:0000256" key="7">
    <source>
        <dbReference type="ARBA" id="ARBA00023136"/>
    </source>
</evidence>
<dbReference type="RefSeq" id="WP_319845174.1">
    <property type="nucleotide sequence ID" value="NZ_JAXAFJ010000008.1"/>
</dbReference>
<keyword evidence="3" id="KW-1003">Cell membrane</keyword>
<name>A0ABU4RQE4_9HYPH</name>
<evidence type="ECO:0000256" key="5">
    <source>
        <dbReference type="ARBA" id="ARBA00022692"/>
    </source>
</evidence>
<comment type="subcellular location">
    <subcellularLocation>
        <location evidence="1">Cell inner membrane</location>
        <topology evidence="1">Multi-pass membrane protein</topology>
    </subcellularLocation>
</comment>
<sequence>MQPPRRPATFRLDDPELILQEAEPDTADLLIEPLPQNGEIAATSAVATATAPRRRPLATLFWTSLSGLVSLGFGLAVTALVEDLFARSQWLGWIGVGLVVLFVLALVLIIGRELLALRRLGRIDGLRARAEAAVLKDDRALALGVVDELVALYSTVPATARGRSSLQQHRGEVIDGADLVHLAERELMTGLDAEARRIVSNASKRVAAITAVAPRAVIDIAVVAATSAALIRGIAGVYGGRPGTIGFFRLIRHVLAHLAVTGGMAAGESVIDQLVGHGIAAKLSARLGEGVINGILTARIGLAAIAVCRPLPFSAREAPTLRDVAGGLFEGKKPG</sequence>
<evidence type="ECO:0000256" key="3">
    <source>
        <dbReference type="ARBA" id="ARBA00022475"/>
    </source>
</evidence>
<dbReference type="PANTHER" id="PTHR39342">
    <property type="entry name" value="UPF0283 MEMBRANE PROTEIN YCJF"/>
    <property type="match status" value="1"/>
</dbReference>
<proteinExistence type="inferred from homology"/>
<evidence type="ECO:0000256" key="6">
    <source>
        <dbReference type="ARBA" id="ARBA00022989"/>
    </source>
</evidence>